<evidence type="ECO:0000313" key="11">
    <source>
        <dbReference type="Proteomes" id="UP000289738"/>
    </source>
</evidence>
<evidence type="ECO:0000259" key="9">
    <source>
        <dbReference type="Pfam" id="PF14416"/>
    </source>
</evidence>
<comment type="similarity">
    <text evidence="2">Belongs to the PC-esterase family. TBL subfamily.</text>
</comment>
<reference evidence="10 11" key="1">
    <citation type="submission" date="2019-01" db="EMBL/GenBank/DDBJ databases">
        <title>Sequencing of cultivated peanut Arachis hypogaea provides insights into genome evolution and oil improvement.</title>
        <authorList>
            <person name="Chen X."/>
        </authorList>
    </citation>
    <scope>NUCLEOTIDE SEQUENCE [LARGE SCALE GENOMIC DNA]</scope>
    <source>
        <strain evidence="11">cv. Fuhuasheng</strain>
        <tissue evidence="10">Leaves</tissue>
    </source>
</reference>
<feature type="domain" description="Trichome birefringence-like N-terminal" evidence="9">
    <location>
        <begin position="828"/>
        <end position="880"/>
    </location>
</feature>
<evidence type="ECO:0000256" key="7">
    <source>
        <dbReference type="SAM" id="Phobius"/>
    </source>
</evidence>
<keyword evidence="6 7" id="KW-0472">Membrane</keyword>
<protein>
    <recommendedName>
        <fullName evidence="12">Trichome birefringence-like N-terminal domain-containing protein</fullName>
    </recommendedName>
</protein>
<dbReference type="Pfam" id="PF14416">
    <property type="entry name" value="PMR5N"/>
    <property type="match status" value="4"/>
</dbReference>
<proteinExistence type="inferred from homology"/>
<dbReference type="GO" id="GO:0005794">
    <property type="term" value="C:Golgi apparatus"/>
    <property type="evidence" value="ECO:0007669"/>
    <property type="project" value="TreeGrafter"/>
</dbReference>
<organism evidence="10 11">
    <name type="scientific">Arachis hypogaea</name>
    <name type="common">Peanut</name>
    <dbReference type="NCBI Taxonomy" id="3818"/>
    <lineage>
        <taxon>Eukaryota</taxon>
        <taxon>Viridiplantae</taxon>
        <taxon>Streptophyta</taxon>
        <taxon>Embryophyta</taxon>
        <taxon>Tracheophyta</taxon>
        <taxon>Spermatophyta</taxon>
        <taxon>Magnoliopsida</taxon>
        <taxon>eudicotyledons</taxon>
        <taxon>Gunneridae</taxon>
        <taxon>Pentapetalae</taxon>
        <taxon>rosids</taxon>
        <taxon>fabids</taxon>
        <taxon>Fabales</taxon>
        <taxon>Fabaceae</taxon>
        <taxon>Papilionoideae</taxon>
        <taxon>50 kb inversion clade</taxon>
        <taxon>dalbergioids sensu lato</taxon>
        <taxon>Dalbergieae</taxon>
        <taxon>Pterocarpus clade</taxon>
        <taxon>Arachis</taxon>
    </lineage>
</organism>
<evidence type="ECO:0000256" key="4">
    <source>
        <dbReference type="ARBA" id="ARBA00022968"/>
    </source>
</evidence>
<dbReference type="GO" id="GO:0016413">
    <property type="term" value="F:O-acetyltransferase activity"/>
    <property type="evidence" value="ECO:0007669"/>
    <property type="project" value="InterPro"/>
</dbReference>
<dbReference type="PANTHER" id="PTHR32285">
    <property type="entry name" value="PROTEIN TRICHOME BIREFRINGENCE-LIKE 9-RELATED"/>
    <property type="match status" value="1"/>
</dbReference>
<dbReference type="InterPro" id="IPR026057">
    <property type="entry name" value="TBL_C"/>
</dbReference>
<feature type="transmembrane region" description="Helical" evidence="7">
    <location>
        <begin position="21"/>
        <end position="39"/>
    </location>
</feature>
<keyword evidence="5 7" id="KW-1133">Transmembrane helix</keyword>
<comment type="subcellular location">
    <subcellularLocation>
        <location evidence="1">Membrane</location>
        <topology evidence="1">Single-pass membrane protein</topology>
    </subcellularLocation>
</comment>
<evidence type="ECO:0000259" key="8">
    <source>
        <dbReference type="Pfam" id="PF13839"/>
    </source>
</evidence>
<dbReference type="InterPro" id="IPR029962">
    <property type="entry name" value="TBL"/>
</dbReference>
<feature type="transmembrane region" description="Helical" evidence="7">
    <location>
        <begin position="388"/>
        <end position="406"/>
    </location>
</feature>
<evidence type="ECO:0000313" key="10">
    <source>
        <dbReference type="EMBL" id="RYR36165.1"/>
    </source>
</evidence>
<evidence type="ECO:0000256" key="3">
    <source>
        <dbReference type="ARBA" id="ARBA00022692"/>
    </source>
</evidence>
<evidence type="ECO:0000256" key="5">
    <source>
        <dbReference type="ARBA" id="ARBA00022989"/>
    </source>
</evidence>
<dbReference type="STRING" id="3818.A0A445BBW9"/>
<accession>A0A445BBW9</accession>
<feature type="domain" description="Trichome birefringence-like N-terminal" evidence="9">
    <location>
        <begin position="54"/>
        <end position="107"/>
    </location>
</feature>
<dbReference type="EMBL" id="SDMP01000010">
    <property type="protein sequence ID" value="RYR36165.1"/>
    <property type="molecule type" value="Genomic_DNA"/>
</dbReference>
<keyword evidence="3 7" id="KW-0812">Transmembrane</keyword>
<dbReference type="Proteomes" id="UP000289738">
    <property type="component" value="Chromosome A10"/>
</dbReference>
<evidence type="ECO:0000256" key="6">
    <source>
        <dbReference type="ARBA" id="ARBA00023136"/>
    </source>
</evidence>
<evidence type="ECO:0000256" key="1">
    <source>
        <dbReference type="ARBA" id="ARBA00004167"/>
    </source>
</evidence>
<gene>
    <name evidence="10" type="ORF">Ahy_A10g051194</name>
</gene>
<feature type="domain" description="Trichome birefringence-like C-terminal" evidence="8">
    <location>
        <begin position="108"/>
        <end position="368"/>
    </location>
</feature>
<feature type="domain" description="Trichome birefringence-like C-terminal" evidence="8">
    <location>
        <begin position="1291"/>
        <end position="1583"/>
    </location>
</feature>
<feature type="domain" description="Trichome birefringence-like C-terminal" evidence="8">
    <location>
        <begin position="881"/>
        <end position="1172"/>
    </location>
</feature>
<feature type="domain" description="Trichome birefringence-like C-terminal" evidence="8">
    <location>
        <begin position="478"/>
        <end position="762"/>
    </location>
</feature>
<dbReference type="InterPro" id="IPR025846">
    <property type="entry name" value="TBL_N"/>
</dbReference>
<keyword evidence="4" id="KW-0735">Signal-anchor</keyword>
<feature type="transmembrane region" description="Helical" evidence="7">
    <location>
        <begin position="785"/>
        <end position="806"/>
    </location>
</feature>
<name>A0A445BBW9_ARAHY</name>
<sequence length="1598" mass="185907">MKFDAKEIFNCKYLSKNIFQLPITLLVATVVLFPLIRIINKPHLNGSIEEETRECNIFSGHWATYHPKEPYYNNETCPHIIDQFNCIKFGRPDREFLKLRWKPYGCELPLFNATEFLRLVQGKSMAFVGDSMARNQMDSLICLLNTAGRLEDVTERYTSKADVFFRWWFSPGYNFTLTILWSPFLVKVTGADQRGRSFDGSMNLYLDDSNDAWASKIEDFDFVIFSTGQWFYRPLTFYENGHIVGGQQGGKFKTVTCMAFQTSFKTIMNLKSFKGLTFLVTQSAKHFEHGEYNEGGNCNRTRPFTKEERQGYNYGELLEAMHDIQVDEFREAEKEARKKGLHFGLIDISDATSMRPDAHPDQYGLIYNKNVKFDAKERFSCKNLSGNIFQLPITLLIATVVLFPLMRIIDKPQLFGSIEEETRECNIFLGHWASYHLKEPYYNNETCPHIIDPYNCIKNGRPDREFIKLRWKPYGCELPLFNATEFLRLVQGKSMAFVGDSMGRNQMDSLICLLNSVGRLEDITERYTSKDDIHFRWWFSSNYNFTLTILWAPFLVKATGADLRGSAFDSSLSLYLDEPNDAWVSKVEDFDYVIFSTGQWFYRPLTFYENDHIVGGQQGVSKVQDINLYGYKKVFQTSFRTIINLKRFKGLTFLVTQSAKHFEHGEYNEGGNCNRTRPFTKEERQGYNNGELLEAMHHAQVDEFREAEKEARKKGLHFGLIDISDATSLRPDAHPDKYGLIYNKNVKVVDCVHWCLPGAIDTTMKCEAKEIFNCMHTSINIRKTMALLLLLPSTLLLLIMVFLPLIQIINSNQSSISTLNSTTAETRNCNIFSGHWSPYLKGPYYNNETCPYIIEHLNCIKFEQPDREFLKLRWEPYDCELPLFNAKEFLRLVQGKSMAFVGDSISRNQIASLLCLINSDANLVDVTREYTSKDNALYFNLWYSIKHNFTLTIIWSPFLVKAMDDDPYGYDHSLSRAMNLYLDEPDEAWVNKIVNFDYVIISTGQWFLRPMNFFEKGEIVANKRRKEDMEHNLYGYRKAFQTCFRTIINLKGFKGSTFLVTHSPNHFEYEKWNEGGYCNRTKPYTKEEMLKYYNHWNVLKSFHDVQLEEFREAEKEARKKGLQFGLIDVSEPMAMRPDGHPGKFGHLYYNNVKVTDCAHWCLPGPVDTWNQFRGSEIVLSFFLTTAMKFEAITIPKGLFLFPCTLVVIVVLIPLMRSLNESASNIYGTNFEAVETRSSCNIFSGNWSRYDKGPYYNNDTCPYIADKQNCFTNRRPDREFLQWRWKPHHCELPLFDALQFFNLVNGKSMAFVGDSIGRNQMESLLCLLSSVSHPEDITTKHISNYKDEMYFKWWFYADYNFTLTTLWSPFLVKSTRAYLNDTSLDNAEKLYLDEADQAWTSQIQNFDFIIFSGGQWFFRPLTFIQNDQVIGCQLCQNNTQHDFHGYRVAFRTAFRAIVNLKGFKGLTFLVTHSPNHFENGEWNKGGACNRTMPYASMEDEVAMHIPYALEELHQMQVEEFLEAEKEAKKKGLKFVLMDITDAMLMRPDGHPNKYGHAIHKNVTINDCVHWCMPGPVDTWNEFLLYLLKMQIFHYFSAVS</sequence>
<dbReference type="GO" id="GO:0016020">
    <property type="term" value="C:membrane"/>
    <property type="evidence" value="ECO:0007669"/>
    <property type="project" value="UniProtKB-SubCell"/>
</dbReference>
<comment type="caution">
    <text evidence="10">The sequence shown here is derived from an EMBL/GenBank/DDBJ whole genome shotgun (WGS) entry which is preliminary data.</text>
</comment>
<dbReference type="PANTHER" id="PTHR32285:SF250">
    <property type="entry name" value="PMR5_CAS1P GDSL_SGNH-LIKE ACYL-ESTERASE FAMILY PROTEIN"/>
    <property type="match status" value="1"/>
</dbReference>
<evidence type="ECO:0008006" key="12">
    <source>
        <dbReference type="Google" id="ProtNLM"/>
    </source>
</evidence>
<feature type="domain" description="Trichome birefringence-like N-terminal" evidence="9">
    <location>
        <begin position="424"/>
        <end position="477"/>
    </location>
</feature>
<keyword evidence="11" id="KW-1185">Reference proteome</keyword>
<dbReference type="Pfam" id="PF13839">
    <property type="entry name" value="PC-Esterase"/>
    <property type="match status" value="4"/>
</dbReference>
<feature type="domain" description="Trichome birefringence-like N-terminal" evidence="9">
    <location>
        <begin position="1238"/>
        <end position="1290"/>
    </location>
</feature>
<evidence type="ECO:0000256" key="2">
    <source>
        <dbReference type="ARBA" id="ARBA00007727"/>
    </source>
</evidence>